<dbReference type="Proteomes" id="UP000000787">
    <property type="component" value="Chromosome"/>
</dbReference>
<keyword evidence="2 5" id="KW-0812">Transmembrane</keyword>
<dbReference type="PANTHER" id="PTHR37422:SF13">
    <property type="entry name" value="LIPOPOLYSACCHARIDE BIOSYNTHESIS PROTEIN PA4999-RELATED"/>
    <property type="match status" value="1"/>
</dbReference>
<feature type="transmembrane region" description="Helical" evidence="5">
    <location>
        <begin position="363"/>
        <end position="387"/>
    </location>
</feature>
<evidence type="ECO:0000259" key="6">
    <source>
        <dbReference type="Pfam" id="PF04932"/>
    </source>
</evidence>
<feature type="transmembrane region" description="Helical" evidence="5">
    <location>
        <begin position="264"/>
        <end position="284"/>
    </location>
</feature>
<comment type="subcellular location">
    <subcellularLocation>
        <location evidence="1">Membrane</location>
        <topology evidence="1">Multi-pass membrane protein</topology>
    </subcellularLocation>
</comment>
<feature type="transmembrane region" description="Helical" evidence="5">
    <location>
        <begin position="236"/>
        <end position="257"/>
    </location>
</feature>
<dbReference type="BioCyc" id="HAUR316274:GHYA-2406-MONOMER"/>
<feature type="domain" description="O-antigen ligase-related" evidence="6">
    <location>
        <begin position="499"/>
        <end position="635"/>
    </location>
</feature>
<dbReference type="HOGENOM" id="CLU_393695_0_0_0"/>
<sequence length="700" mass="76602">MWKDRCMAQSRQFDRVLALLVLGLSCWTLFLPMPALSNANAPAALVQASLATLDQQAEQRQIAVIAASVLDGERGDFERRGVQLAQLSPEQQSQVRRELAVDIELLAQTSRAAEHERQALQAYDTALMGQTRDLGALAEQLRSATWPIVEHLKLYPPPLGTRSDWLAPNSNYFQTRAITISNGTLEQATQAAIEVGRASYSQRQLRELDQTYRQVLDQYAQTLQQTITSQTNVRPWWRWVLASGLALGFAGLLWWVLRAILAKDWLLLAAGVALAAWFGLPWPVASIGLLALVGLIGLRPSLAACLPLLAIPLYYRARLVGNLSFPLNETLFGISAAGLLLHVIWRWWRGQRPDVAWFKTSWYWPIGAVALGLVLAAGLSLGSSGLVEPATALRELRRTIIEPAIWACLALLLLATQRVKAQSMLWSYIVMAAWIAGDGLVRFALGEGVWATTGVPRLIGLLPSSTALGVYLGAGLAGSLALALSAESAKQRQLAWLLSLPLSLGVLLTFTRGAWLGVVGAVALVLLLQRRWRLLLGAAGLAGVGLAGFGLIQPSLLARVLRLGEGTGSARQEIWASAWRAVQDQPLLGFGLDQFAQLEPSRYGIPQIRFLTLAHPHNLLLDVWLQLGLLGLLVVLAMLGWQVWRWWGSKQALGLVGLAILADLVIHGMLDQTMLGGDMIYLWWSLLLISVWRPSATEES</sequence>
<dbReference type="eggNOG" id="COG3307">
    <property type="taxonomic scope" value="Bacteria"/>
</dbReference>
<accession>A9AYP0</accession>
<feature type="transmembrane region" description="Helical" evidence="5">
    <location>
        <begin position="506"/>
        <end position="527"/>
    </location>
</feature>
<feature type="transmembrane region" description="Helical" evidence="5">
    <location>
        <begin position="290"/>
        <end position="315"/>
    </location>
</feature>
<keyword evidence="8" id="KW-1185">Reference proteome</keyword>
<evidence type="ECO:0000256" key="3">
    <source>
        <dbReference type="ARBA" id="ARBA00022989"/>
    </source>
</evidence>
<dbReference type="InterPro" id="IPR051533">
    <property type="entry name" value="WaaL-like"/>
</dbReference>
<keyword evidence="3 5" id="KW-1133">Transmembrane helix</keyword>
<feature type="transmembrane region" description="Helical" evidence="5">
    <location>
        <begin position="327"/>
        <end position="348"/>
    </location>
</feature>
<evidence type="ECO:0000313" key="7">
    <source>
        <dbReference type="EMBL" id="ABX05018.1"/>
    </source>
</evidence>
<feature type="transmembrane region" description="Helical" evidence="5">
    <location>
        <begin position="534"/>
        <end position="552"/>
    </location>
</feature>
<name>A9AYP0_HERA2</name>
<feature type="transmembrane region" description="Helical" evidence="5">
    <location>
        <begin position="399"/>
        <end position="419"/>
    </location>
</feature>
<protein>
    <submittedName>
        <fullName evidence="7">O-antigen polymerase</fullName>
    </submittedName>
</protein>
<evidence type="ECO:0000256" key="4">
    <source>
        <dbReference type="ARBA" id="ARBA00023136"/>
    </source>
</evidence>
<feature type="transmembrane region" description="Helical" evidence="5">
    <location>
        <begin position="425"/>
        <end position="445"/>
    </location>
</feature>
<dbReference type="PANTHER" id="PTHR37422">
    <property type="entry name" value="TEICHURONIC ACID BIOSYNTHESIS PROTEIN TUAE"/>
    <property type="match status" value="1"/>
</dbReference>
<evidence type="ECO:0000313" key="8">
    <source>
        <dbReference type="Proteomes" id="UP000000787"/>
    </source>
</evidence>
<dbReference type="InParanoid" id="A9AYP0"/>
<feature type="transmembrane region" description="Helical" evidence="5">
    <location>
        <begin position="623"/>
        <end position="641"/>
    </location>
</feature>
<dbReference type="GO" id="GO:0016020">
    <property type="term" value="C:membrane"/>
    <property type="evidence" value="ECO:0007669"/>
    <property type="project" value="UniProtKB-SubCell"/>
</dbReference>
<feature type="transmembrane region" description="Helical" evidence="5">
    <location>
        <begin position="466"/>
        <end position="486"/>
    </location>
</feature>
<organism evidence="7 8">
    <name type="scientific">Herpetosiphon aurantiacus (strain ATCC 23779 / DSM 785 / 114-95)</name>
    <dbReference type="NCBI Taxonomy" id="316274"/>
    <lineage>
        <taxon>Bacteria</taxon>
        <taxon>Bacillati</taxon>
        <taxon>Chloroflexota</taxon>
        <taxon>Chloroflexia</taxon>
        <taxon>Herpetosiphonales</taxon>
        <taxon>Herpetosiphonaceae</taxon>
        <taxon>Herpetosiphon</taxon>
    </lineage>
</organism>
<gene>
    <name evidence="7" type="ordered locus">Haur_2378</name>
</gene>
<evidence type="ECO:0000256" key="5">
    <source>
        <dbReference type="SAM" id="Phobius"/>
    </source>
</evidence>
<dbReference type="AlphaFoldDB" id="A9AYP0"/>
<dbReference type="Pfam" id="PF04932">
    <property type="entry name" value="Wzy_C"/>
    <property type="match status" value="1"/>
</dbReference>
<feature type="transmembrane region" description="Helical" evidence="5">
    <location>
        <begin position="653"/>
        <end position="670"/>
    </location>
</feature>
<dbReference type="STRING" id="316274.Haur_2378"/>
<evidence type="ECO:0000256" key="2">
    <source>
        <dbReference type="ARBA" id="ARBA00022692"/>
    </source>
</evidence>
<dbReference type="PROSITE" id="PS51257">
    <property type="entry name" value="PROKAR_LIPOPROTEIN"/>
    <property type="match status" value="1"/>
</dbReference>
<dbReference type="EMBL" id="CP000875">
    <property type="protein sequence ID" value="ABX05018.1"/>
    <property type="molecule type" value="Genomic_DNA"/>
</dbReference>
<dbReference type="eggNOG" id="COG3206">
    <property type="taxonomic scope" value="Bacteria"/>
</dbReference>
<feature type="transmembrane region" description="Helical" evidence="5">
    <location>
        <begin position="676"/>
        <end position="692"/>
    </location>
</feature>
<proteinExistence type="predicted"/>
<dbReference type="KEGG" id="hau:Haur_2378"/>
<reference evidence="7 8" key="1">
    <citation type="journal article" date="2011" name="Stand. Genomic Sci.">
        <title>Complete genome sequence of the filamentous gliding predatory bacterium Herpetosiphon aurantiacus type strain (114-95(T)).</title>
        <authorList>
            <person name="Kiss H."/>
            <person name="Nett M."/>
            <person name="Domin N."/>
            <person name="Martin K."/>
            <person name="Maresca J.A."/>
            <person name="Copeland A."/>
            <person name="Lapidus A."/>
            <person name="Lucas S."/>
            <person name="Berry K.W."/>
            <person name="Glavina Del Rio T."/>
            <person name="Dalin E."/>
            <person name="Tice H."/>
            <person name="Pitluck S."/>
            <person name="Richardson P."/>
            <person name="Bruce D."/>
            <person name="Goodwin L."/>
            <person name="Han C."/>
            <person name="Detter J.C."/>
            <person name="Schmutz J."/>
            <person name="Brettin T."/>
            <person name="Land M."/>
            <person name="Hauser L."/>
            <person name="Kyrpides N.C."/>
            <person name="Ivanova N."/>
            <person name="Goker M."/>
            <person name="Woyke T."/>
            <person name="Klenk H.P."/>
            <person name="Bryant D.A."/>
        </authorList>
    </citation>
    <scope>NUCLEOTIDE SEQUENCE [LARGE SCALE GENOMIC DNA]</scope>
    <source>
        <strain evidence="8">ATCC 23779 / DSM 785 / 114-95</strain>
    </source>
</reference>
<dbReference type="InterPro" id="IPR007016">
    <property type="entry name" value="O-antigen_ligase-rel_domated"/>
</dbReference>
<evidence type="ECO:0000256" key="1">
    <source>
        <dbReference type="ARBA" id="ARBA00004141"/>
    </source>
</evidence>
<keyword evidence="4 5" id="KW-0472">Membrane</keyword>